<organism evidence="1 2">
    <name type="scientific">Janthinobacterium lividum</name>
    <dbReference type="NCBI Taxonomy" id="29581"/>
    <lineage>
        <taxon>Bacteria</taxon>
        <taxon>Pseudomonadati</taxon>
        <taxon>Pseudomonadota</taxon>
        <taxon>Betaproteobacteria</taxon>
        <taxon>Burkholderiales</taxon>
        <taxon>Oxalobacteraceae</taxon>
        <taxon>Janthinobacterium</taxon>
    </lineage>
</organism>
<name>A0A1E8PLA0_9BURK</name>
<protein>
    <submittedName>
        <fullName evidence="1">Uncharacterized protein</fullName>
    </submittedName>
</protein>
<dbReference type="AlphaFoldDB" id="A0A1E8PLA0"/>
<accession>A0A1E8PLA0</accession>
<comment type="caution">
    <text evidence="1">The sequence shown here is derived from an EMBL/GenBank/DDBJ whole genome shotgun (WGS) entry which is preliminary data.</text>
</comment>
<dbReference type="EMBL" id="MAQB02000014">
    <property type="protein sequence ID" value="OFJ46399.1"/>
    <property type="molecule type" value="Genomic_DNA"/>
</dbReference>
<evidence type="ECO:0000313" key="2">
    <source>
        <dbReference type="Proteomes" id="UP000092634"/>
    </source>
</evidence>
<reference evidence="1 2" key="1">
    <citation type="submission" date="2016-10" db="EMBL/GenBank/DDBJ databases">
        <title>Updated version of Genome Assembly of Janthinobacterium lividum ERGS5:01.</title>
        <authorList>
            <person name="Kumar R."/>
            <person name="Acharya V."/>
            <person name="Singh D."/>
        </authorList>
    </citation>
    <scope>NUCLEOTIDE SEQUENCE [LARGE SCALE GENOMIC DNA]</scope>
    <source>
        <strain evidence="1 2">ERGS5:01</strain>
    </source>
</reference>
<dbReference type="Proteomes" id="UP000092634">
    <property type="component" value="Unassembled WGS sequence"/>
</dbReference>
<evidence type="ECO:0000313" key="1">
    <source>
        <dbReference type="EMBL" id="OFJ46399.1"/>
    </source>
</evidence>
<proteinExistence type="predicted"/>
<sequence>MAKSKKEAITRTYEVLSPLHVGTDEYEQGDSIDMDDAEADELVAAGVLVLAALNAARLDPPNL</sequence>
<gene>
    <name evidence="1" type="ORF">BA896_021845</name>
</gene>